<proteinExistence type="inferred from homology"/>
<evidence type="ECO:0000313" key="10">
    <source>
        <dbReference type="EMBL" id="KAK6318666.1"/>
    </source>
</evidence>
<keyword evidence="6 9" id="KW-0732">Signal</keyword>
<dbReference type="PRINTS" id="PR01294">
    <property type="entry name" value="INTRLEUKIN10"/>
</dbReference>
<evidence type="ECO:0000256" key="4">
    <source>
        <dbReference type="ARBA" id="ARBA00022514"/>
    </source>
</evidence>
<feature type="signal peptide" evidence="9">
    <location>
        <begin position="1"/>
        <end position="23"/>
    </location>
</feature>
<name>A0AAN8QZV8_9TELE</name>
<feature type="chain" id="PRO_5042667720" description="Interleukin family protein" evidence="9">
    <location>
        <begin position="24"/>
        <end position="185"/>
    </location>
</feature>
<dbReference type="Pfam" id="PF00726">
    <property type="entry name" value="IL10"/>
    <property type="match status" value="1"/>
</dbReference>
<sequence>MSPCSLLLSLLLAAALQCERAQCRRVMCSDRCCSFIEGFPVRLKELRTAFSTIRDYYEANDELETALLDEGILNHIKSPLGCHTMDGILKFYLGTVLPTAMNNNNVKHNNDFKSPIHSIGNIFHELKKEINQCRNYFSCKKPFDINDLISSYKKMQDKGLYKAMGELDLLFNYIEEYLVSQRRKH</sequence>
<dbReference type="SMART" id="SM00188">
    <property type="entry name" value="IL10"/>
    <property type="match status" value="1"/>
</dbReference>
<dbReference type="InterPro" id="IPR009079">
    <property type="entry name" value="4_helix_cytokine-like_core"/>
</dbReference>
<organism evidence="10 11">
    <name type="scientific">Coregonus suidteri</name>
    <dbReference type="NCBI Taxonomy" id="861788"/>
    <lineage>
        <taxon>Eukaryota</taxon>
        <taxon>Metazoa</taxon>
        <taxon>Chordata</taxon>
        <taxon>Craniata</taxon>
        <taxon>Vertebrata</taxon>
        <taxon>Euteleostomi</taxon>
        <taxon>Actinopterygii</taxon>
        <taxon>Neopterygii</taxon>
        <taxon>Teleostei</taxon>
        <taxon>Protacanthopterygii</taxon>
        <taxon>Salmoniformes</taxon>
        <taxon>Salmonidae</taxon>
        <taxon>Coregoninae</taxon>
        <taxon>Coregonus</taxon>
    </lineage>
</organism>
<comment type="subcellular location">
    <subcellularLocation>
        <location evidence="1 9">Secreted</location>
    </subcellularLocation>
</comment>
<dbReference type="Proteomes" id="UP001356427">
    <property type="component" value="Unassembled WGS sequence"/>
</dbReference>
<protein>
    <recommendedName>
        <fullName evidence="9">Interleukin family protein</fullName>
    </recommendedName>
</protein>
<evidence type="ECO:0000256" key="9">
    <source>
        <dbReference type="RuleBase" id="RU368043"/>
    </source>
</evidence>
<dbReference type="PANTHER" id="PTHR48482:SF5">
    <property type="entry name" value="INTERLEUKIN-10"/>
    <property type="match status" value="1"/>
</dbReference>
<evidence type="ECO:0000256" key="6">
    <source>
        <dbReference type="ARBA" id="ARBA00022729"/>
    </source>
</evidence>
<keyword evidence="11" id="KW-1185">Reference proteome</keyword>
<keyword evidence="7 8" id="KW-1015">Disulfide bond</keyword>
<feature type="disulfide bond" evidence="8">
    <location>
        <begin position="82"/>
        <end position="139"/>
    </location>
</feature>
<evidence type="ECO:0000256" key="2">
    <source>
        <dbReference type="ARBA" id="ARBA00008813"/>
    </source>
</evidence>
<evidence type="ECO:0000256" key="5">
    <source>
        <dbReference type="ARBA" id="ARBA00022525"/>
    </source>
</evidence>
<accession>A0AAN8QZV8</accession>
<comment type="function">
    <text evidence="9">Immune regulatory cytokine.</text>
</comment>
<evidence type="ECO:0000256" key="3">
    <source>
        <dbReference type="ARBA" id="ARBA00011144"/>
    </source>
</evidence>
<evidence type="ECO:0000256" key="1">
    <source>
        <dbReference type="ARBA" id="ARBA00004613"/>
    </source>
</evidence>
<evidence type="ECO:0000313" key="11">
    <source>
        <dbReference type="Proteomes" id="UP001356427"/>
    </source>
</evidence>
<reference evidence="10 11" key="1">
    <citation type="submission" date="2021-04" db="EMBL/GenBank/DDBJ databases">
        <authorList>
            <person name="De Guttry C."/>
            <person name="Zahm M."/>
            <person name="Klopp C."/>
            <person name="Cabau C."/>
            <person name="Louis A."/>
            <person name="Berthelot C."/>
            <person name="Parey E."/>
            <person name="Roest Crollius H."/>
            <person name="Montfort J."/>
            <person name="Robinson-Rechavi M."/>
            <person name="Bucao C."/>
            <person name="Bouchez O."/>
            <person name="Gislard M."/>
            <person name="Lluch J."/>
            <person name="Milhes M."/>
            <person name="Lampietro C."/>
            <person name="Lopez Roques C."/>
            <person name="Donnadieu C."/>
            <person name="Braasch I."/>
            <person name="Desvignes T."/>
            <person name="Postlethwait J."/>
            <person name="Bobe J."/>
            <person name="Wedekind C."/>
            <person name="Guiguen Y."/>
        </authorList>
    </citation>
    <scope>NUCLEOTIDE SEQUENCE [LARGE SCALE GENOMIC DNA]</scope>
    <source>
        <strain evidence="10">Cs_M1</strain>
        <tissue evidence="10">Blood</tissue>
    </source>
</reference>
<comment type="similarity">
    <text evidence="2 9">Belongs to the IL-10 family.</text>
</comment>
<dbReference type="InterPro" id="IPR020443">
    <property type="entry name" value="IL-10/19/20/24/26"/>
</dbReference>
<feature type="disulfide bond" evidence="8">
    <location>
        <begin position="33"/>
        <end position="133"/>
    </location>
</feature>
<keyword evidence="5 9" id="KW-0964">Secreted</keyword>
<dbReference type="SUPFAM" id="SSF47266">
    <property type="entry name" value="4-helical cytokines"/>
    <property type="match status" value="1"/>
</dbReference>
<dbReference type="GO" id="GO:0005125">
    <property type="term" value="F:cytokine activity"/>
    <property type="evidence" value="ECO:0007669"/>
    <property type="project" value="UniProtKB-UniRule"/>
</dbReference>
<gene>
    <name evidence="10" type="ORF">J4Q44_G00098770</name>
</gene>
<dbReference type="GO" id="GO:0001817">
    <property type="term" value="P:regulation of cytokine production"/>
    <property type="evidence" value="ECO:0007669"/>
    <property type="project" value="UniProtKB-ARBA"/>
</dbReference>
<comment type="subunit">
    <text evidence="3">Homodimer. Interacts with IL10RA and IL10RB.</text>
</comment>
<evidence type="ECO:0000256" key="7">
    <source>
        <dbReference type="ARBA" id="ARBA00023157"/>
    </source>
</evidence>
<evidence type="ECO:0000256" key="8">
    <source>
        <dbReference type="PIRSR" id="PIRSR620443-50"/>
    </source>
</evidence>
<dbReference type="InterPro" id="IPR000098">
    <property type="entry name" value="IL-10"/>
</dbReference>
<comment type="caution">
    <text evidence="10">The sequence shown here is derived from an EMBL/GenBank/DDBJ whole genome shotgun (WGS) entry which is preliminary data.</text>
</comment>
<dbReference type="Gene3D" id="1.20.1250.10">
    <property type="match status" value="1"/>
</dbReference>
<dbReference type="AlphaFoldDB" id="A0AAN8QZV8"/>
<dbReference type="GO" id="GO:0005615">
    <property type="term" value="C:extracellular space"/>
    <property type="evidence" value="ECO:0007669"/>
    <property type="project" value="UniProtKB-UniRule"/>
</dbReference>
<dbReference type="PANTHER" id="PTHR48482">
    <property type="entry name" value="INTERLEUKIN-19-RELATED"/>
    <property type="match status" value="1"/>
</dbReference>
<dbReference type="GO" id="GO:0006955">
    <property type="term" value="P:immune response"/>
    <property type="evidence" value="ECO:0007669"/>
    <property type="project" value="InterPro"/>
</dbReference>
<dbReference type="EMBL" id="JAGTTL010000008">
    <property type="protein sequence ID" value="KAK6318666.1"/>
    <property type="molecule type" value="Genomic_DNA"/>
</dbReference>
<keyword evidence="4 9" id="KW-0202">Cytokine</keyword>